<keyword evidence="1" id="KW-0812">Transmembrane</keyword>
<keyword evidence="3" id="KW-1185">Reference proteome</keyword>
<protein>
    <submittedName>
        <fullName evidence="2">Uncharacterized protein</fullName>
    </submittedName>
</protein>
<dbReference type="Proteomes" id="UP000268727">
    <property type="component" value="Unassembled WGS sequence"/>
</dbReference>
<evidence type="ECO:0000313" key="2">
    <source>
        <dbReference type="EMBL" id="ROP40068.1"/>
    </source>
</evidence>
<evidence type="ECO:0000313" key="3">
    <source>
        <dbReference type="Proteomes" id="UP000268727"/>
    </source>
</evidence>
<name>A0A3N1HC33_9PSEU</name>
<evidence type="ECO:0000256" key="1">
    <source>
        <dbReference type="SAM" id="Phobius"/>
    </source>
</evidence>
<dbReference type="EMBL" id="RJKM01000001">
    <property type="protein sequence ID" value="ROP40068.1"/>
    <property type="molecule type" value="Genomic_DNA"/>
</dbReference>
<proteinExistence type="predicted"/>
<reference evidence="2 3" key="1">
    <citation type="submission" date="2018-11" db="EMBL/GenBank/DDBJ databases">
        <title>Sequencing the genomes of 1000 actinobacteria strains.</title>
        <authorList>
            <person name="Klenk H.-P."/>
        </authorList>
    </citation>
    <scope>NUCLEOTIDE SEQUENCE [LARGE SCALE GENOMIC DNA]</scope>
    <source>
        <strain evidence="2 3">DSM 44231</strain>
    </source>
</reference>
<feature type="transmembrane region" description="Helical" evidence="1">
    <location>
        <begin position="105"/>
        <end position="124"/>
    </location>
</feature>
<gene>
    <name evidence="2" type="ORF">EDD40_5473</name>
</gene>
<comment type="caution">
    <text evidence="2">The sequence shown here is derived from an EMBL/GenBank/DDBJ whole genome shotgun (WGS) entry which is preliminary data.</text>
</comment>
<feature type="transmembrane region" description="Helical" evidence="1">
    <location>
        <begin position="76"/>
        <end position="93"/>
    </location>
</feature>
<feature type="transmembrane region" description="Helical" evidence="1">
    <location>
        <begin position="12"/>
        <end position="32"/>
    </location>
</feature>
<keyword evidence="1" id="KW-1133">Transmembrane helix</keyword>
<dbReference type="RefSeq" id="WP_123745431.1">
    <property type="nucleotide sequence ID" value="NZ_RJKM01000001.1"/>
</dbReference>
<dbReference type="AlphaFoldDB" id="A0A3N1HC33"/>
<keyword evidence="1" id="KW-0472">Membrane</keyword>
<accession>A0A3N1HC33</accession>
<organism evidence="2 3">
    <name type="scientific">Saccharothrix texasensis</name>
    <dbReference type="NCBI Taxonomy" id="103734"/>
    <lineage>
        <taxon>Bacteria</taxon>
        <taxon>Bacillati</taxon>
        <taxon>Actinomycetota</taxon>
        <taxon>Actinomycetes</taxon>
        <taxon>Pseudonocardiales</taxon>
        <taxon>Pseudonocardiaceae</taxon>
        <taxon>Saccharothrix</taxon>
    </lineage>
</organism>
<sequence length="189" mass="19113">MTRWVALYARSRGVPVSAAVVAVGVAALAALAETDGSPRLAAFGAALGVAAVSTGLDGHDRALDRTAAFGWPPRRAAHLLLGGAFVAALLLAAGRVTAPIAPDALVIRDVAGLGGSAALGALLLGARAAWALPIGWTGVTLVVPSFDDHWLSRLLTWPVQPAGTTSATVTAVVLGCTGLLAYSWFGCRR</sequence>
<feature type="transmembrane region" description="Helical" evidence="1">
    <location>
        <begin position="166"/>
        <end position="185"/>
    </location>
</feature>